<gene>
    <name evidence="8" type="ORF">GCM10007874_50710</name>
</gene>
<feature type="domain" description="Tyr recombinase" evidence="6">
    <location>
        <begin position="171"/>
        <end position="380"/>
    </location>
</feature>
<proteinExistence type="inferred from homology"/>
<dbReference type="PROSITE" id="PS51898">
    <property type="entry name" value="TYR_RECOMBINASE"/>
    <property type="match status" value="1"/>
</dbReference>
<feature type="domain" description="Core-binding (CB)" evidence="7">
    <location>
        <begin position="58"/>
        <end position="142"/>
    </location>
</feature>
<dbReference type="PANTHER" id="PTHR30349:SF41">
    <property type="entry name" value="INTEGRASE_RECOMBINASE PROTEIN MJ0367-RELATED"/>
    <property type="match status" value="1"/>
</dbReference>
<keyword evidence="4" id="KW-0233">DNA recombination</keyword>
<dbReference type="RefSeq" id="WP_284315034.1">
    <property type="nucleotide sequence ID" value="NZ_BSPC01000057.1"/>
</dbReference>
<evidence type="ECO:0000313" key="9">
    <source>
        <dbReference type="Proteomes" id="UP001156882"/>
    </source>
</evidence>
<evidence type="ECO:0000256" key="3">
    <source>
        <dbReference type="ARBA" id="ARBA00023125"/>
    </source>
</evidence>
<dbReference type="InterPro" id="IPR013762">
    <property type="entry name" value="Integrase-like_cat_sf"/>
</dbReference>
<accession>A0ABQ6CQM7</accession>
<keyword evidence="2" id="KW-0229">DNA integration</keyword>
<comment type="similarity">
    <text evidence="1">Belongs to the 'phage' integrase family.</text>
</comment>
<organism evidence="8 9">
    <name type="scientific">Labrys miyagiensis</name>
    <dbReference type="NCBI Taxonomy" id="346912"/>
    <lineage>
        <taxon>Bacteria</taxon>
        <taxon>Pseudomonadati</taxon>
        <taxon>Pseudomonadota</taxon>
        <taxon>Alphaproteobacteria</taxon>
        <taxon>Hyphomicrobiales</taxon>
        <taxon>Xanthobacteraceae</taxon>
        <taxon>Labrys</taxon>
    </lineage>
</organism>
<dbReference type="EMBL" id="BSPC01000057">
    <property type="protein sequence ID" value="GLS22054.1"/>
    <property type="molecule type" value="Genomic_DNA"/>
</dbReference>
<dbReference type="Pfam" id="PF00589">
    <property type="entry name" value="Phage_integrase"/>
    <property type="match status" value="1"/>
</dbReference>
<evidence type="ECO:0000313" key="8">
    <source>
        <dbReference type="EMBL" id="GLS22054.1"/>
    </source>
</evidence>
<dbReference type="SUPFAM" id="SSF56349">
    <property type="entry name" value="DNA breaking-rejoining enzymes"/>
    <property type="match status" value="1"/>
</dbReference>
<keyword evidence="3 5" id="KW-0238">DNA-binding</keyword>
<dbReference type="InterPro" id="IPR050090">
    <property type="entry name" value="Tyrosine_recombinase_XerCD"/>
</dbReference>
<protein>
    <recommendedName>
        <fullName evidence="10">Site-specific recombinase XerD</fullName>
    </recommendedName>
</protein>
<dbReference type="Gene3D" id="1.10.150.130">
    <property type="match status" value="1"/>
</dbReference>
<name>A0ABQ6CQM7_9HYPH</name>
<evidence type="ECO:0000256" key="1">
    <source>
        <dbReference type="ARBA" id="ARBA00008857"/>
    </source>
</evidence>
<evidence type="ECO:0000256" key="4">
    <source>
        <dbReference type="ARBA" id="ARBA00023172"/>
    </source>
</evidence>
<evidence type="ECO:0000256" key="2">
    <source>
        <dbReference type="ARBA" id="ARBA00022908"/>
    </source>
</evidence>
<evidence type="ECO:0000259" key="6">
    <source>
        <dbReference type="PROSITE" id="PS51898"/>
    </source>
</evidence>
<dbReference type="Gene3D" id="1.10.443.10">
    <property type="entry name" value="Intergrase catalytic core"/>
    <property type="match status" value="1"/>
</dbReference>
<dbReference type="InterPro" id="IPR044068">
    <property type="entry name" value="CB"/>
</dbReference>
<sequence>MSDIRKRTGAKGTTYQVRYASKAVKSGYAYATFGTMKEARAFSENLGAIKESPSGTKLDVEDAVDRWLAICEKIGRDGRETVEPKTLKEYTRRAKVMKGYDWTKQVHELEQSDIVQFRTWLLENVTRDLARRTLSSLHSVLIEMKLQGLLKDDPAAGITIRTGGRYEEEDAEVEIPSDQEVRDILAATETLRSMNTFMAKCWARYKPMIHLAAFSGMRPSEYRGLPWANVADGVIYVKQRADKTGLIGPVKSKAGRRTLHISRQITDMIFEWRDDCPKSENDLVFPTDTGKPISLSNFAINAWAPLLREAGLSIPEKTADKVILRPKYTPYCLRHYQASKLIEKSKDAKYIQTFMGHSDIKITYNTYGHLMKDREDRHKQTAEEIAFDLLG</sequence>
<dbReference type="InterPro" id="IPR002104">
    <property type="entry name" value="Integrase_catalytic"/>
</dbReference>
<dbReference type="InterPro" id="IPR011010">
    <property type="entry name" value="DNA_brk_join_enz"/>
</dbReference>
<keyword evidence="9" id="KW-1185">Reference proteome</keyword>
<dbReference type="InterPro" id="IPR010998">
    <property type="entry name" value="Integrase_recombinase_N"/>
</dbReference>
<evidence type="ECO:0008006" key="10">
    <source>
        <dbReference type="Google" id="ProtNLM"/>
    </source>
</evidence>
<dbReference type="PROSITE" id="PS51900">
    <property type="entry name" value="CB"/>
    <property type="match status" value="1"/>
</dbReference>
<dbReference type="Proteomes" id="UP001156882">
    <property type="component" value="Unassembled WGS sequence"/>
</dbReference>
<dbReference type="PANTHER" id="PTHR30349">
    <property type="entry name" value="PHAGE INTEGRASE-RELATED"/>
    <property type="match status" value="1"/>
</dbReference>
<evidence type="ECO:0000256" key="5">
    <source>
        <dbReference type="PROSITE-ProRule" id="PRU01248"/>
    </source>
</evidence>
<reference evidence="9" key="1">
    <citation type="journal article" date="2019" name="Int. J. Syst. Evol. Microbiol.">
        <title>The Global Catalogue of Microorganisms (GCM) 10K type strain sequencing project: providing services to taxonomists for standard genome sequencing and annotation.</title>
        <authorList>
            <consortium name="The Broad Institute Genomics Platform"/>
            <consortium name="The Broad Institute Genome Sequencing Center for Infectious Disease"/>
            <person name="Wu L."/>
            <person name="Ma J."/>
        </authorList>
    </citation>
    <scope>NUCLEOTIDE SEQUENCE [LARGE SCALE GENOMIC DNA]</scope>
    <source>
        <strain evidence="9">NBRC 101365</strain>
    </source>
</reference>
<comment type="caution">
    <text evidence="8">The sequence shown here is derived from an EMBL/GenBank/DDBJ whole genome shotgun (WGS) entry which is preliminary data.</text>
</comment>
<dbReference type="CDD" id="cd01189">
    <property type="entry name" value="INT_ICEBs1_C_like"/>
    <property type="match status" value="1"/>
</dbReference>
<evidence type="ECO:0000259" key="7">
    <source>
        <dbReference type="PROSITE" id="PS51900"/>
    </source>
</evidence>